<evidence type="ECO:0000256" key="6">
    <source>
        <dbReference type="SAM" id="Phobius"/>
    </source>
</evidence>
<dbReference type="Proteomes" id="UP000193218">
    <property type="component" value="Unassembled WGS sequence"/>
</dbReference>
<organism evidence="7 8">
    <name type="scientific">Kockovaella imperatae</name>
    <dbReference type="NCBI Taxonomy" id="4999"/>
    <lineage>
        <taxon>Eukaryota</taxon>
        <taxon>Fungi</taxon>
        <taxon>Dikarya</taxon>
        <taxon>Basidiomycota</taxon>
        <taxon>Agaricomycotina</taxon>
        <taxon>Tremellomycetes</taxon>
        <taxon>Tremellales</taxon>
        <taxon>Cuniculitremaceae</taxon>
        <taxon>Kockovaella</taxon>
    </lineage>
</organism>
<evidence type="ECO:0000256" key="5">
    <source>
        <dbReference type="ARBA" id="ARBA00023136"/>
    </source>
</evidence>
<protein>
    <recommendedName>
        <fullName evidence="9">Endoplasmic reticulum-based factor for assembly of V-ATPase-domain-containing protein</fullName>
    </recommendedName>
</protein>
<keyword evidence="8" id="KW-1185">Reference proteome</keyword>
<evidence type="ECO:0000256" key="4">
    <source>
        <dbReference type="ARBA" id="ARBA00022989"/>
    </source>
</evidence>
<feature type="transmembrane region" description="Helical" evidence="6">
    <location>
        <begin position="145"/>
        <end position="167"/>
    </location>
</feature>
<keyword evidence="2 6" id="KW-0812">Transmembrane</keyword>
<dbReference type="InParanoid" id="A0A1Y1UTZ3"/>
<comment type="caution">
    <text evidence="7">The sequence shown here is derived from an EMBL/GenBank/DDBJ whole genome shotgun (WGS) entry which is preliminary data.</text>
</comment>
<dbReference type="Pfam" id="PF11712">
    <property type="entry name" value="Vma12"/>
    <property type="match status" value="1"/>
</dbReference>
<evidence type="ECO:0000256" key="3">
    <source>
        <dbReference type="ARBA" id="ARBA00022824"/>
    </source>
</evidence>
<evidence type="ECO:0000313" key="8">
    <source>
        <dbReference type="Proteomes" id="UP000193218"/>
    </source>
</evidence>
<dbReference type="PANTHER" id="PTHR31394:SF1">
    <property type="entry name" value="TRANSMEMBRANE PROTEIN 199"/>
    <property type="match status" value="1"/>
</dbReference>
<keyword evidence="5 6" id="KW-0472">Membrane</keyword>
<evidence type="ECO:0000256" key="2">
    <source>
        <dbReference type="ARBA" id="ARBA00022692"/>
    </source>
</evidence>
<dbReference type="InterPro" id="IPR021013">
    <property type="entry name" value="ATPase_Vma12"/>
</dbReference>
<dbReference type="AlphaFoldDB" id="A0A1Y1UTZ3"/>
<dbReference type="GO" id="GO:0005789">
    <property type="term" value="C:endoplasmic reticulum membrane"/>
    <property type="evidence" value="ECO:0007669"/>
    <property type="project" value="UniProtKB-SubCell"/>
</dbReference>
<name>A0A1Y1UTZ3_9TREE</name>
<reference evidence="7 8" key="1">
    <citation type="submission" date="2017-03" db="EMBL/GenBank/DDBJ databases">
        <title>Widespread Adenine N6-methylation of Active Genes in Fungi.</title>
        <authorList>
            <consortium name="DOE Joint Genome Institute"/>
            <person name="Mondo S.J."/>
            <person name="Dannebaum R.O."/>
            <person name="Kuo R.C."/>
            <person name="Louie K.B."/>
            <person name="Bewick A.J."/>
            <person name="Labutti K."/>
            <person name="Haridas S."/>
            <person name="Kuo A."/>
            <person name="Salamov A."/>
            <person name="Ahrendt S.R."/>
            <person name="Lau R."/>
            <person name="Bowen B.P."/>
            <person name="Lipzen A."/>
            <person name="Sullivan W."/>
            <person name="Andreopoulos W.B."/>
            <person name="Clum A."/>
            <person name="Lindquist E."/>
            <person name="Daum C."/>
            <person name="Northen T.R."/>
            <person name="Ramamoorthy G."/>
            <person name="Schmitz R.J."/>
            <person name="Gryganskyi A."/>
            <person name="Culley D."/>
            <person name="Magnuson J."/>
            <person name="James T.Y."/>
            <person name="O'Malley M.A."/>
            <person name="Stajich J.E."/>
            <person name="Spatafora J.W."/>
            <person name="Visel A."/>
            <person name="Grigoriev I.V."/>
        </authorList>
    </citation>
    <scope>NUCLEOTIDE SEQUENCE [LARGE SCALE GENOMIC DNA]</scope>
    <source>
        <strain evidence="7 8">NRRL Y-17943</strain>
    </source>
</reference>
<comment type="subcellular location">
    <subcellularLocation>
        <location evidence="1">Endoplasmic reticulum membrane</location>
        <topology evidence="1">Multi-pass membrane protein</topology>
    </subcellularLocation>
</comment>
<dbReference type="GO" id="GO:0070072">
    <property type="term" value="P:vacuolar proton-transporting V-type ATPase complex assembly"/>
    <property type="evidence" value="ECO:0007669"/>
    <property type="project" value="InterPro"/>
</dbReference>
<evidence type="ECO:0008006" key="9">
    <source>
        <dbReference type="Google" id="ProtNLM"/>
    </source>
</evidence>
<sequence>METLITVPVHLREKIDRAADGLPEVLREELRGEVVPEDALLRLSKWAREHMSNSEDYSLVSLFAGTEVFVTPERAAFLKSAQQSGKADAFLPSYLSPRESLSGGYKALSKQITTALNVLFSVVGAGVAVYMAAITGAGYKRETGVLLGVFAAVVVAITEGALLWIFAYKVKVVQRKEVEMWKGSASEGVKKTLDNGPETSINTPRPVRLRRRPIQPNL</sequence>
<dbReference type="PANTHER" id="PTHR31394">
    <property type="entry name" value="TRANSMEMBRANE PROTEIN 199"/>
    <property type="match status" value="1"/>
</dbReference>
<dbReference type="GeneID" id="33553804"/>
<dbReference type="RefSeq" id="XP_021874334.1">
    <property type="nucleotide sequence ID" value="XM_022011996.1"/>
</dbReference>
<gene>
    <name evidence="7" type="ORF">BD324DRAFT_13348</name>
</gene>
<proteinExistence type="predicted"/>
<keyword evidence="4 6" id="KW-1133">Transmembrane helix</keyword>
<evidence type="ECO:0000313" key="7">
    <source>
        <dbReference type="EMBL" id="ORX40655.1"/>
    </source>
</evidence>
<accession>A0A1Y1UTZ3</accession>
<dbReference type="OrthoDB" id="3193718at2759"/>
<evidence type="ECO:0000256" key="1">
    <source>
        <dbReference type="ARBA" id="ARBA00004477"/>
    </source>
</evidence>
<feature type="transmembrane region" description="Helical" evidence="6">
    <location>
        <begin position="115"/>
        <end position="139"/>
    </location>
</feature>
<dbReference type="EMBL" id="NBSH01000001">
    <property type="protein sequence ID" value="ORX40655.1"/>
    <property type="molecule type" value="Genomic_DNA"/>
</dbReference>
<keyword evidence="3" id="KW-0256">Endoplasmic reticulum</keyword>